<dbReference type="Proteomes" id="UP001642409">
    <property type="component" value="Unassembled WGS sequence"/>
</dbReference>
<dbReference type="EMBL" id="CAXDID020000075">
    <property type="protein sequence ID" value="CAL6016127.1"/>
    <property type="molecule type" value="Genomic_DNA"/>
</dbReference>
<organism evidence="3">
    <name type="scientific">Hexamita inflata</name>
    <dbReference type="NCBI Taxonomy" id="28002"/>
    <lineage>
        <taxon>Eukaryota</taxon>
        <taxon>Metamonada</taxon>
        <taxon>Diplomonadida</taxon>
        <taxon>Hexamitidae</taxon>
        <taxon>Hexamitinae</taxon>
        <taxon>Hexamita</taxon>
    </lineage>
</organism>
<dbReference type="AlphaFoldDB" id="A0AA86TSX4"/>
<dbReference type="EMBL" id="CAXDID020000006">
    <property type="protein sequence ID" value="CAL5975170.1"/>
    <property type="molecule type" value="Genomic_DNA"/>
</dbReference>
<comment type="caution">
    <text evidence="3">The sequence shown here is derived from an EMBL/GenBank/DDBJ whole genome shotgun (WGS) entry which is preliminary data.</text>
</comment>
<dbReference type="InterPro" id="IPR007504">
    <property type="entry name" value="H/ACA_rnp_Gar1/Naf1"/>
</dbReference>
<keyword evidence="1" id="KW-0687">Ribonucleoprotein</keyword>
<dbReference type="GO" id="GO:0003723">
    <property type="term" value="F:RNA binding"/>
    <property type="evidence" value="ECO:0007669"/>
    <property type="project" value="UniProtKB-KW"/>
</dbReference>
<evidence type="ECO:0000313" key="7">
    <source>
        <dbReference type="EMBL" id="CAL6016127.1"/>
    </source>
</evidence>
<evidence type="ECO:0000313" key="5">
    <source>
        <dbReference type="EMBL" id="CAL5975170.1"/>
    </source>
</evidence>
<evidence type="ECO:0000313" key="3">
    <source>
        <dbReference type="EMBL" id="CAI9927744.1"/>
    </source>
</evidence>
<keyword evidence="1" id="KW-0698">rRNA processing</keyword>
<comment type="subcellular location">
    <subcellularLocation>
        <location evidence="1">Nucleus</location>
        <location evidence="1">Nucleolus</location>
    </subcellularLocation>
</comment>
<dbReference type="GO" id="GO:0006364">
    <property type="term" value="P:rRNA processing"/>
    <property type="evidence" value="ECO:0007669"/>
    <property type="project" value="UniProtKB-KW"/>
</dbReference>
<keyword evidence="8" id="KW-1185">Reference proteome</keyword>
<keyword evidence="1" id="KW-0539">Nucleus</keyword>
<dbReference type="Pfam" id="PF04410">
    <property type="entry name" value="Gar1"/>
    <property type="match status" value="1"/>
</dbReference>
<feature type="region of interest" description="Disordered" evidence="2">
    <location>
        <begin position="1"/>
        <end position="34"/>
    </location>
</feature>
<dbReference type="GO" id="GO:1990904">
    <property type="term" value="C:ribonucleoprotein complex"/>
    <property type="evidence" value="ECO:0007669"/>
    <property type="project" value="UniProtKB-KW"/>
</dbReference>
<keyword evidence="1" id="KW-0690">Ribosome biogenesis</keyword>
<comment type="subunit">
    <text evidence="1">Component of the small nucleolar ribonucleoprotein particles containing H/ACA-type snoRNAs (H/ACA snoRNPs).</text>
</comment>
<keyword evidence="1" id="KW-0694">RNA-binding</keyword>
<comment type="similarity">
    <text evidence="1">Belongs to the GAR1 family.</text>
</comment>
<dbReference type="GO" id="GO:0001522">
    <property type="term" value="P:pseudouridine synthesis"/>
    <property type="evidence" value="ECO:0007669"/>
    <property type="project" value="InterPro"/>
</dbReference>
<dbReference type="EMBL" id="CAXDID020000041">
    <property type="protein sequence ID" value="CAL6000269.1"/>
    <property type="molecule type" value="Genomic_DNA"/>
</dbReference>
<evidence type="ECO:0000313" key="8">
    <source>
        <dbReference type="Proteomes" id="UP001642409"/>
    </source>
</evidence>
<evidence type="ECO:0000313" key="6">
    <source>
        <dbReference type="EMBL" id="CAL6000269.1"/>
    </source>
</evidence>
<evidence type="ECO:0000256" key="2">
    <source>
        <dbReference type="SAM" id="MobiDB-lite"/>
    </source>
</evidence>
<dbReference type="EMBL" id="CATOUU010000687">
    <property type="protein sequence ID" value="CAI9941179.1"/>
    <property type="molecule type" value="Genomic_DNA"/>
</dbReference>
<dbReference type="GO" id="GO:0005730">
    <property type="term" value="C:nucleolus"/>
    <property type="evidence" value="ECO:0007669"/>
    <property type="project" value="UniProtKB-SubCell"/>
</dbReference>
<evidence type="ECO:0000313" key="4">
    <source>
        <dbReference type="EMBL" id="CAI9941179.1"/>
    </source>
</evidence>
<gene>
    <name evidence="3" type="ORF">HINF_LOCUS15389</name>
    <name evidence="6" type="ORF">HINF_LOCUS16613</name>
    <name evidence="7" type="ORF">HINF_LOCUS25360</name>
    <name evidence="4" type="ORF">HINF_LOCUS28824</name>
    <name evidence="5" type="ORF">HINF_LOCUS3198</name>
</gene>
<dbReference type="EMBL" id="CATOUU010000386">
    <property type="protein sequence ID" value="CAI9927744.1"/>
    <property type="molecule type" value="Genomic_DNA"/>
</dbReference>
<dbReference type="Gene3D" id="2.40.10.230">
    <property type="entry name" value="Probable tRNA pseudouridine synthase domain"/>
    <property type="match status" value="1"/>
</dbReference>
<evidence type="ECO:0000256" key="1">
    <source>
        <dbReference type="RuleBase" id="RU364004"/>
    </source>
</evidence>
<reference evidence="5 8" key="2">
    <citation type="submission" date="2024-07" db="EMBL/GenBank/DDBJ databases">
        <authorList>
            <person name="Akdeniz Z."/>
        </authorList>
    </citation>
    <scope>NUCLEOTIDE SEQUENCE [LARGE SCALE GENOMIC DNA]</scope>
</reference>
<name>A0AA86TSX4_9EUKA</name>
<protein>
    <recommendedName>
        <fullName evidence="1">H/ACA ribonucleoprotein complex subunit</fullName>
    </recommendedName>
</protein>
<accession>A0AA86TSX4</accession>
<dbReference type="InterPro" id="IPR038664">
    <property type="entry name" value="Gar1/Naf1_Cbf5-bd_sf"/>
</dbReference>
<comment type="function">
    <text evidence="1">Required for ribosome biogenesis. Part of a complex which catalyzes pseudouridylation of rRNA. This involves the isomerization of uridine such that the ribose is subsequently attached to C5, instead of the normal N1. Pseudouridine ("psi") residues may serve to stabilize the conformation of rRNAs.</text>
</comment>
<proteinExistence type="inferred from homology"/>
<feature type="compositionally biased region" description="Polar residues" evidence="2">
    <location>
        <begin position="20"/>
        <end position="31"/>
    </location>
</feature>
<reference evidence="3" key="1">
    <citation type="submission" date="2023-06" db="EMBL/GenBank/DDBJ databases">
        <authorList>
            <person name="Kurt Z."/>
        </authorList>
    </citation>
    <scope>NUCLEOTIDE SEQUENCE</scope>
</reference>
<sequence length="114" mass="12788">MSSVSYSEESGDYEVKDHNNYYNTNPKNQEYNQERSRQFGTVMSVVGNTAVISALPTFDLIGDAQVLCDNQVGQIFDLMGPQFNPLYVARFSSPVNVNSQVFIDISSIQKYSVE</sequence>